<dbReference type="AlphaFoldDB" id="A0A0E9WI74"/>
<reference evidence="2" key="1">
    <citation type="submission" date="2014-11" db="EMBL/GenBank/DDBJ databases">
        <authorList>
            <person name="Amaro Gonzalez C."/>
        </authorList>
    </citation>
    <scope>NUCLEOTIDE SEQUENCE</scope>
</reference>
<sequence>MNKANHSSTERSPLLLHPHPHPFDHASASPLTDHSSPCGSVSCSPGCFIAVFNSVSTGITAGSGSW</sequence>
<evidence type="ECO:0000256" key="1">
    <source>
        <dbReference type="SAM" id="MobiDB-lite"/>
    </source>
</evidence>
<protein>
    <submittedName>
        <fullName evidence="2">Uncharacterized protein</fullName>
    </submittedName>
</protein>
<organism evidence="2">
    <name type="scientific">Anguilla anguilla</name>
    <name type="common">European freshwater eel</name>
    <name type="synonym">Muraena anguilla</name>
    <dbReference type="NCBI Taxonomy" id="7936"/>
    <lineage>
        <taxon>Eukaryota</taxon>
        <taxon>Metazoa</taxon>
        <taxon>Chordata</taxon>
        <taxon>Craniata</taxon>
        <taxon>Vertebrata</taxon>
        <taxon>Euteleostomi</taxon>
        <taxon>Actinopterygii</taxon>
        <taxon>Neopterygii</taxon>
        <taxon>Teleostei</taxon>
        <taxon>Anguilliformes</taxon>
        <taxon>Anguillidae</taxon>
        <taxon>Anguilla</taxon>
    </lineage>
</organism>
<name>A0A0E9WI74_ANGAN</name>
<evidence type="ECO:0000313" key="2">
    <source>
        <dbReference type="EMBL" id="JAH90062.1"/>
    </source>
</evidence>
<dbReference type="EMBL" id="GBXM01018515">
    <property type="protein sequence ID" value="JAH90062.1"/>
    <property type="molecule type" value="Transcribed_RNA"/>
</dbReference>
<feature type="region of interest" description="Disordered" evidence="1">
    <location>
        <begin position="1"/>
        <end position="37"/>
    </location>
</feature>
<proteinExistence type="predicted"/>
<accession>A0A0E9WI74</accession>
<feature type="compositionally biased region" description="Polar residues" evidence="1">
    <location>
        <begin position="1"/>
        <end position="11"/>
    </location>
</feature>
<reference evidence="2" key="2">
    <citation type="journal article" date="2015" name="Fish Shellfish Immunol.">
        <title>Early steps in the European eel (Anguilla anguilla)-Vibrio vulnificus interaction in the gills: Role of the RtxA13 toxin.</title>
        <authorList>
            <person name="Callol A."/>
            <person name="Pajuelo D."/>
            <person name="Ebbesson L."/>
            <person name="Teles M."/>
            <person name="MacKenzie S."/>
            <person name="Amaro C."/>
        </authorList>
    </citation>
    <scope>NUCLEOTIDE SEQUENCE</scope>
</reference>